<dbReference type="CDD" id="cd00293">
    <property type="entry name" value="USP-like"/>
    <property type="match status" value="2"/>
</dbReference>
<evidence type="ECO:0000256" key="2">
    <source>
        <dbReference type="ARBA" id="ARBA00022741"/>
    </source>
</evidence>
<dbReference type="Proteomes" id="UP001057498">
    <property type="component" value="Chromosome"/>
</dbReference>
<dbReference type="Pfam" id="PF00582">
    <property type="entry name" value="Usp"/>
    <property type="match status" value="2"/>
</dbReference>
<dbReference type="PRINTS" id="PR01438">
    <property type="entry name" value="UNVRSLSTRESS"/>
</dbReference>
<feature type="domain" description="UspA" evidence="5">
    <location>
        <begin position="171"/>
        <end position="299"/>
    </location>
</feature>
<dbReference type="PANTHER" id="PTHR46268">
    <property type="entry name" value="STRESS RESPONSE PROTEIN NHAX"/>
    <property type="match status" value="1"/>
</dbReference>
<dbReference type="PANTHER" id="PTHR46268:SF27">
    <property type="entry name" value="UNIVERSAL STRESS PROTEIN RV2623"/>
    <property type="match status" value="1"/>
</dbReference>
<evidence type="ECO:0000313" key="7">
    <source>
        <dbReference type="Proteomes" id="UP001057498"/>
    </source>
</evidence>
<dbReference type="EMBL" id="AP025730">
    <property type="protein sequence ID" value="BDI07910.1"/>
    <property type="molecule type" value="Genomic_DNA"/>
</dbReference>
<keyword evidence="3" id="KW-0067">ATP-binding</keyword>
<feature type="domain" description="UspA" evidence="5">
    <location>
        <begin position="26"/>
        <end position="163"/>
    </location>
</feature>
<accession>A0ABM7YTC6</accession>
<dbReference type="InterPro" id="IPR006015">
    <property type="entry name" value="Universal_stress_UspA"/>
</dbReference>
<sequence>MAGTEAVPGQTTLEPAVNPSHSSPPFQHLLLATERSEHDVPAEITALAMAARCGLPLRVVLPLRSNPEYEIAAPELALRAEREMAARVAQLREQATRAGVTLEVSVRRGEEPWREIVADAQASAADLLVTRHRGKQGILARLLVGEMVSKVAGHAPCSMLMVPPPGGLWSHHVLAAVDASAHGPVVARQAAAVAATCGLPLTVLSVAPDGSAPAQAAALAVAQRAADAAMQAVPGLPAPPQVRTGQGRAYEAIVAAADAAGADLIVLGRRGETELADLLLGSTAQRVVGLAGRAVMLVRA</sequence>
<evidence type="ECO:0000259" key="5">
    <source>
        <dbReference type="Pfam" id="PF00582"/>
    </source>
</evidence>
<feature type="region of interest" description="Disordered" evidence="4">
    <location>
        <begin position="1"/>
        <end position="26"/>
    </location>
</feature>
<keyword evidence="7" id="KW-1185">Reference proteome</keyword>
<gene>
    <name evidence="6" type="ORF">CATMQ487_48800</name>
</gene>
<reference evidence="6" key="1">
    <citation type="submission" date="2022-04" db="EMBL/GenBank/DDBJ databases">
        <title>Whole genome sequence of Sphaerotilus sp. FB-5.</title>
        <authorList>
            <person name="Takeda M."/>
            <person name="Narihara S."/>
            <person name="Akimoto M."/>
            <person name="Akimoto R."/>
            <person name="Nishiyashiki S."/>
            <person name="Murakami T."/>
        </authorList>
    </citation>
    <scope>NUCLEOTIDE SEQUENCE</scope>
    <source>
        <strain evidence="6">FB-5</strain>
    </source>
</reference>
<keyword evidence="2" id="KW-0547">Nucleotide-binding</keyword>
<proteinExistence type="inferred from homology"/>
<name>A0ABM7YTC6_9BURK</name>
<dbReference type="SUPFAM" id="SSF52402">
    <property type="entry name" value="Adenine nucleotide alpha hydrolases-like"/>
    <property type="match status" value="2"/>
</dbReference>
<protein>
    <recommendedName>
        <fullName evidence="5">UspA domain-containing protein</fullName>
    </recommendedName>
</protein>
<comment type="similarity">
    <text evidence="1">Belongs to the universal stress protein A family.</text>
</comment>
<dbReference type="InterPro" id="IPR014729">
    <property type="entry name" value="Rossmann-like_a/b/a_fold"/>
</dbReference>
<organism evidence="6 7">
    <name type="scientific">Sphaerotilus microaerophilus</name>
    <dbReference type="NCBI Taxonomy" id="2914710"/>
    <lineage>
        <taxon>Bacteria</taxon>
        <taxon>Pseudomonadati</taxon>
        <taxon>Pseudomonadota</taxon>
        <taxon>Betaproteobacteria</taxon>
        <taxon>Burkholderiales</taxon>
        <taxon>Sphaerotilaceae</taxon>
        <taxon>Sphaerotilus</taxon>
    </lineage>
</organism>
<evidence type="ECO:0000256" key="3">
    <source>
        <dbReference type="ARBA" id="ARBA00022840"/>
    </source>
</evidence>
<dbReference type="Gene3D" id="3.40.50.620">
    <property type="entry name" value="HUPs"/>
    <property type="match status" value="2"/>
</dbReference>
<dbReference type="InterPro" id="IPR006016">
    <property type="entry name" value="UspA"/>
</dbReference>
<feature type="compositionally biased region" description="Polar residues" evidence="4">
    <location>
        <begin position="9"/>
        <end position="25"/>
    </location>
</feature>
<evidence type="ECO:0000256" key="1">
    <source>
        <dbReference type="ARBA" id="ARBA00008791"/>
    </source>
</evidence>
<evidence type="ECO:0000313" key="6">
    <source>
        <dbReference type="EMBL" id="BDI07910.1"/>
    </source>
</evidence>
<evidence type="ECO:0000256" key="4">
    <source>
        <dbReference type="SAM" id="MobiDB-lite"/>
    </source>
</evidence>